<dbReference type="GO" id="GO:0004115">
    <property type="term" value="F:3',5'-cyclic-AMP phosphodiesterase activity"/>
    <property type="evidence" value="ECO:0007669"/>
    <property type="project" value="UniProtKB-UniRule"/>
</dbReference>
<dbReference type="SUPFAM" id="SSF56300">
    <property type="entry name" value="Metallo-dependent phosphatases"/>
    <property type="match status" value="1"/>
</dbReference>
<feature type="binding site" evidence="5">
    <location>
        <position position="206"/>
    </location>
    <ligand>
        <name>Fe cation</name>
        <dbReference type="ChEBI" id="CHEBI:24875"/>
        <label>2</label>
    </ligand>
</feature>
<comment type="similarity">
    <text evidence="4 5">Belongs to the cyclic nucleotide phosphodiesterase class-III family.</text>
</comment>
<evidence type="ECO:0000256" key="5">
    <source>
        <dbReference type="HAMAP-Rule" id="MF_00905"/>
    </source>
</evidence>
<feature type="binding site" evidence="5">
    <location>
        <position position="22"/>
    </location>
    <ligand>
        <name>Fe cation</name>
        <dbReference type="ChEBI" id="CHEBI:24875"/>
        <label>1</label>
    </ligand>
</feature>
<feature type="binding site" evidence="5">
    <location>
        <position position="208"/>
    </location>
    <ligand>
        <name>Fe cation</name>
        <dbReference type="ChEBI" id="CHEBI:24875"/>
        <label>1</label>
    </ligand>
</feature>
<evidence type="ECO:0000313" key="8">
    <source>
        <dbReference type="Proteomes" id="UP000501366"/>
    </source>
</evidence>
<accession>A0A6G8JJP9</accession>
<dbReference type="AlphaFoldDB" id="A0A6G8JJP9"/>
<dbReference type="EMBL" id="CP015030">
    <property type="protein sequence ID" value="QIM67296.1"/>
    <property type="molecule type" value="Genomic_DNA"/>
</dbReference>
<dbReference type="EC" id="3.1.4.53" evidence="5"/>
<keyword evidence="5" id="KW-0114">cAMP</keyword>
<evidence type="ECO:0000256" key="4">
    <source>
        <dbReference type="ARBA" id="ARBA00025742"/>
    </source>
</evidence>
<feature type="domain" description="Calcineurin-like phosphoesterase" evidence="6">
    <location>
        <begin position="13"/>
        <end position="209"/>
    </location>
</feature>
<dbReference type="KEGG" id="mgra:A4G16_07900"/>
<dbReference type="RefSeq" id="WP_165889447.1">
    <property type="nucleotide sequence ID" value="NZ_CP015030.1"/>
</dbReference>
<sequence>MNESLKLDKKGAIRLLQITDPHLLSTPQETLLEVRTVESFAAVINQINAQVEETSQPFDLVLATGDLIQDHHIAGYHHFAKITAKLNTSIVWLEGNHDTQPDMGEILASYPHISPYRHILIGDYWQILMLNTQVIGRPYGELSSEQLVWLEKTLNQFPERFSLIAQHHNILPTNSAWLDQHSLKNADKLAEILIKFKKVKGIVHGHIHQQVDSIWKDIPIFATPSTCIQFKPNCDQFTLDTLPQGWREFYLHENGEIETIVKRLNSNDFLPNFHSKGY</sequence>
<gene>
    <name evidence="5" type="primary">cpdA</name>
    <name evidence="7" type="ORF">A4G16_07900</name>
</gene>
<feature type="binding site" evidence="5">
    <location>
        <begin position="96"/>
        <end position="97"/>
    </location>
    <ligand>
        <name>AMP</name>
        <dbReference type="ChEBI" id="CHEBI:456215"/>
    </ligand>
</feature>
<dbReference type="Proteomes" id="UP000501366">
    <property type="component" value="Chromosome"/>
</dbReference>
<dbReference type="InterPro" id="IPR050884">
    <property type="entry name" value="CNP_phosphodiesterase-III"/>
</dbReference>
<dbReference type="CDD" id="cd07402">
    <property type="entry name" value="MPP_GpdQ"/>
    <property type="match status" value="1"/>
</dbReference>
<dbReference type="GO" id="GO:0046872">
    <property type="term" value="F:metal ion binding"/>
    <property type="evidence" value="ECO:0007669"/>
    <property type="project" value="UniProtKB-UniRule"/>
</dbReference>
<dbReference type="Pfam" id="PF00149">
    <property type="entry name" value="Metallophos"/>
    <property type="match status" value="1"/>
</dbReference>
<comment type="catalytic activity">
    <reaction evidence="5">
        <text>3',5'-cyclic AMP + H2O = AMP + H(+)</text>
        <dbReference type="Rhea" id="RHEA:25277"/>
        <dbReference type="ChEBI" id="CHEBI:15377"/>
        <dbReference type="ChEBI" id="CHEBI:15378"/>
        <dbReference type="ChEBI" id="CHEBI:58165"/>
        <dbReference type="ChEBI" id="CHEBI:456215"/>
        <dbReference type="EC" id="3.1.4.53"/>
    </reaction>
</comment>
<reference evidence="7 8" key="1">
    <citation type="submission" date="2016-03" db="EMBL/GenBank/DDBJ databases">
        <authorList>
            <person name="Bojesen A.M."/>
            <person name="Planet P."/>
            <person name="Hansen M.J."/>
        </authorList>
    </citation>
    <scope>NUCLEOTIDE SEQUENCE [LARGE SCALE GENOMIC DNA]</scope>
    <source>
        <strain evidence="7 8">B 234/94</strain>
    </source>
</reference>
<feature type="binding site" evidence="5">
    <location>
        <position position="66"/>
    </location>
    <ligand>
        <name>Fe cation</name>
        <dbReference type="ChEBI" id="CHEBI:24875"/>
        <label>2</label>
    </ligand>
</feature>
<feature type="binding site" evidence="5">
    <location>
        <position position="66"/>
    </location>
    <ligand>
        <name>AMP</name>
        <dbReference type="ChEBI" id="CHEBI:456215"/>
    </ligand>
</feature>
<dbReference type="InterPro" id="IPR004843">
    <property type="entry name" value="Calcineurin-like_PHP"/>
</dbReference>
<evidence type="ECO:0000259" key="6">
    <source>
        <dbReference type="Pfam" id="PF00149"/>
    </source>
</evidence>
<name>A0A6G8JJP9_9PAST</name>
<comment type="cofactor">
    <cofactor evidence="5">
        <name>Fe(2+)</name>
        <dbReference type="ChEBI" id="CHEBI:29033"/>
    </cofactor>
    <text evidence="5">Binds 2 Fe(2+) ions per subunit.</text>
</comment>
<evidence type="ECO:0000256" key="1">
    <source>
        <dbReference type="ARBA" id="ARBA00022723"/>
    </source>
</evidence>
<organism evidence="7 8">
    <name type="scientific">Mannheimia granulomatis</name>
    <dbReference type="NCBI Taxonomy" id="85402"/>
    <lineage>
        <taxon>Bacteria</taxon>
        <taxon>Pseudomonadati</taxon>
        <taxon>Pseudomonadota</taxon>
        <taxon>Gammaproteobacteria</taxon>
        <taxon>Pasteurellales</taxon>
        <taxon>Pasteurellaceae</taxon>
        <taxon>Mannheimia</taxon>
    </lineage>
</organism>
<comment type="function">
    <text evidence="5">Hydrolyzes cAMP to 5'-AMP. Plays an important regulatory role in modulating the intracellular concentration of cAMP, thereby influencing cAMP-dependent processes.</text>
</comment>
<evidence type="ECO:0000313" key="7">
    <source>
        <dbReference type="EMBL" id="QIM67296.1"/>
    </source>
</evidence>
<evidence type="ECO:0000256" key="2">
    <source>
        <dbReference type="ARBA" id="ARBA00022801"/>
    </source>
</evidence>
<protein>
    <recommendedName>
        <fullName evidence="5">3',5'-cyclic adenosine monophosphate phosphodiesterase CpdA</fullName>
        <shortName evidence="5">3',5'-cyclic AMP phosphodiesterase</shortName>
        <shortName evidence="5">cAMP phosphodiesterase</shortName>
        <ecNumber evidence="5">3.1.4.53</ecNumber>
    </recommendedName>
</protein>
<keyword evidence="2 5" id="KW-0378">Hydrolase</keyword>
<feature type="binding site" evidence="5">
    <location>
        <position position="96"/>
    </location>
    <ligand>
        <name>Fe cation</name>
        <dbReference type="ChEBI" id="CHEBI:24875"/>
        <label>2</label>
    </ligand>
</feature>
<dbReference type="NCBIfam" id="NF008359">
    <property type="entry name" value="PRK11148.1"/>
    <property type="match status" value="1"/>
</dbReference>
<evidence type="ECO:0000256" key="3">
    <source>
        <dbReference type="ARBA" id="ARBA00023004"/>
    </source>
</evidence>
<feature type="binding site" evidence="5">
    <location>
        <position position="20"/>
    </location>
    <ligand>
        <name>Fe cation</name>
        <dbReference type="ChEBI" id="CHEBI:24875"/>
        <label>1</label>
    </ligand>
</feature>
<dbReference type="PANTHER" id="PTHR42988:SF2">
    <property type="entry name" value="CYCLIC NUCLEOTIDE PHOSPHODIESTERASE CBUA0032-RELATED"/>
    <property type="match status" value="1"/>
</dbReference>
<dbReference type="InterPro" id="IPR029052">
    <property type="entry name" value="Metallo-depent_PP-like"/>
</dbReference>
<feature type="binding site" evidence="5">
    <location>
        <position position="208"/>
    </location>
    <ligand>
        <name>AMP</name>
        <dbReference type="ChEBI" id="CHEBI:456215"/>
    </ligand>
</feature>
<dbReference type="PANTHER" id="PTHR42988">
    <property type="entry name" value="PHOSPHOHYDROLASE"/>
    <property type="match status" value="1"/>
</dbReference>
<keyword evidence="3 5" id="KW-0408">Iron</keyword>
<dbReference type="HAMAP" id="MF_00905">
    <property type="entry name" value="cAMP_phosphodiest_CpdA"/>
    <property type="match status" value="1"/>
</dbReference>
<feature type="binding site" evidence="5">
    <location>
        <position position="167"/>
    </location>
    <ligand>
        <name>Fe cation</name>
        <dbReference type="ChEBI" id="CHEBI:24875"/>
        <label>2</label>
    </ligand>
</feature>
<feature type="binding site" evidence="5">
    <location>
        <position position="66"/>
    </location>
    <ligand>
        <name>Fe cation</name>
        <dbReference type="ChEBI" id="CHEBI:24875"/>
        <label>1</label>
    </ligand>
</feature>
<feature type="binding site" evidence="5">
    <location>
        <position position="22"/>
    </location>
    <ligand>
        <name>AMP</name>
        <dbReference type="ChEBI" id="CHEBI:456215"/>
    </ligand>
</feature>
<dbReference type="GO" id="GO:0000166">
    <property type="term" value="F:nucleotide binding"/>
    <property type="evidence" value="ECO:0007669"/>
    <property type="project" value="UniProtKB-UniRule"/>
</dbReference>
<keyword evidence="1 5" id="KW-0479">Metal-binding</keyword>
<dbReference type="InterPro" id="IPR026575">
    <property type="entry name" value="GpdQ/CpdA-like"/>
</dbReference>
<dbReference type="Gene3D" id="3.60.21.10">
    <property type="match status" value="1"/>
</dbReference>
<keyword evidence="5" id="KW-0547">Nucleotide-binding</keyword>
<dbReference type="InterPro" id="IPR046379">
    <property type="entry name" value="cAMP_phosphodiest_CpdA"/>
</dbReference>
<proteinExistence type="inferred from homology"/>